<keyword evidence="9" id="KW-0001">2Fe-2S</keyword>
<keyword evidence="14" id="KW-0408">Iron</keyword>
<evidence type="ECO:0000256" key="10">
    <source>
        <dbReference type="ARBA" id="ARBA00022723"/>
    </source>
</evidence>
<dbReference type="InterPro" id="IPR036922">
    <property type="entry name" value="Rieske_2Fe-2S_sf"/>
</dbReference>
<evidence type="ECO:0000256" key="20">
    <source>
        <dbReference type="ARBA" id="ARBA00034078"/>
    </source>
</evidence>
<evidence type="ECO:0000256" key="4">
    <source>
        <dbReference type="ARBA" id="ARBA00015816"/>
    </source>
</evidence>
<dbReference type="InterPro" id="IPR045603">
    <property type="entry name" value="QcrA_N"/>
</dbReference>
<dbReference type="InterPro" id="IPR005805">
    <property type="entry name" value="Rieske_Fe-S_prot_C"/>
</dbReference>
<evidence type="ECO:0000256" key="15">
    <source>
        <dbReference type="ARBA" id="ARBA00023014"/>
    </source>
</evidence>
<dbReference type="PANTHER" id="PTHR10134">
    <property type="entry name" value="CYTOCHROME B-C1 COMPLEX SUBUNIT RIESKE, MITOCHONDRIAL"/>
    <property type="match status" value="1"/>
</dbReference>
<evidence type="ECO:0000256" key="12">
    <source>
        <dbReference type="ARBA" id="ARBA00022989"/>
    </source>
</evidence>
<proteinExistence type="inferred from homology"/>
<feature type="domain" description="Rieske" evidence="23">
    <location>
        <begin position="264"/>
        <end position="330"/>
    </location>
</feature>
<evidence type="ECO:0000256" key="2">
    <source>
        <dbReference type="ARBA" id="ARBA00004651"/>
    </source>
</evidence>
<dbReference type="Pfam" id="PF00355">
    <property type="entry name" value="Rieske"/>
    <property type="match status" value="1"/>
</dbReference>
<evidence type="ECO:0000256" key="19">
    <source>
        <dbReference type="ARBA" id="ARBA00032409"/>
    </source>
</evidence>
<dbReference type="EMBL" id="PPCV01000004">
    <property type="protein sequence ID" value="RXW32329.1"/>
    <property type="molecule type" value="Genomic_DNA"/>
</dbReference>
<comment type="cofactor">
    <cofactor evidence="20">
        <name>[2Fe-2S] cluster</name>
        <dbReference type="ChEBI" id="CHEBI:190135"/>
    </cofactor>
</comment>
<dbReference type="InterPro" id="IPR014349">
    <property type="entry name" value="Rieske_Fe-S_prot"/>
</dbReference>
<evidence type="ECO:0000256" key="5">
    <source>
        <dbReference type="ARBA" id="ARBA00022448"/>
    </source>
</evidence>
<keyword evidence="6" id="KW-1003">Cell membrane</keyword>
<evidence type="ECO:0000256" key="8">
    <source>
        <dbReference type="ARBA" id="ARBA00022692"/>
    </source>
</evidence>
<feature type="compositionally biased region" description="Basic and acidic residues" evidence="21">
    <location>
        <begin position="25"/>
        <end position="37"/>
    </location>
</feature>
<evidence type="ECO:0000256" key="3">
    <source>
        <dbReference type="ARBA" id="ARBA00010651"/>
    </source>
</evidence>
<dbReference type="OrthoDB" id="9802613at2"/>
<evidence type="ECO:0000256" key="13">
    <source>
        <dbReference type="ARBA" id="ARBA00023002"/>
    </source>
</evidence>
<evidence type="ECO:0000256" key="22">
    <source>
        <dbReference type="SAM" id="Phobius"/>
    </source>
</evidence>
<evidence type="ECO:0000256" key="14">
    <source>
        <dbReference type="ARBA" id="ARBA00023004"/>
    </source>
</evidence>
<comment type="similarity">
    <text evidence="3">Belongs to the Rieske iron-sulfur protein family.</text>
</comment>
<feature type="region of interest" description="Disordered" evidence="21">
    <location>
        <begin position="1"/>
        <end position="37"/>
    </location>
</feature>
<keyword evidence="8 22" id="KW-0812">Transmembrane</keyword>
<comment type="caution">
    <text evidence="24">The sequence shown here is derived from an EMBL/GenBank/DDBJ whole genome shotgun (WGS) entry which is preliminary data.</text>
</comment>
<keyword evidence="17" id="KW-1015">Disulfide bond</keyword>
<name>A0A4Q2EGD0_9ACTN</name>
<evidence type="ECO:0000259" key="23">
    <source>
        <dbReference type="PROSITE" id="PS51296"/>
    </source>
</evidence>
<dbReference type="CDD" id="cd03467">
    <property type="entry name" value="Rieske"/>
    <property type="match status" value="1"/>
</dbReference>
<dbReference type="GO" id="GO:0016705">
    <property type="term" value="F:oxidoreductase activity, acting on paired donors, with incorporation or reduction of molecular oxygen"/>
    <property type="evidence" value="ECO:0007669"/>
    <property type="project" value="UniProtKB-ARBA"/>
</dbReference>
<evidence type="ECO:0000256" key="7">
    <source>
        <dbReference type="ARBA" id="ARBA00022660"/>
    </source>
</evidence>
<comment type="subcellular location">
    <subcellularLocation>
        <location evidence="2">Cell membrane</location>
        <topology evidence="2">Multi-pass membrane protein</topology>
    </subcellularLocation>
</comment>
<evidence type="ECO:0000256" key="6">
    <source>
        <dbReference type="ARBA" id="ARBA00022475"/>
    </source>
</evidence>
<evidence type="ECO:0000256" key="1">
    <source>
        <dbReference type="ARBA" id="ARBA00002494"/>
    </source>
</evidence>
<evidence type="ECO:0000256" key="17">
    <source>
        <dbReference type="ARBA" id="ARBA00023157"/>
    </source>
</evidence>
<feature type="transmembrane region" description="Helical" evidence="22">
    <location>
        <begin position="47"/>
        <end position="67"/>
    </location>
</feature>
<keyword evidence="10" id="KW-0479">Metal-binding</keyword>
<reference evidence="24 25" key="1">
    <citation type="submission" date="2018-01" db="EMBL/GenBank/DDBJ databases">
        <title>Lactibacter flavus gen. nov., sp. nov., a novel bacterium of the family Propionibacteriaceae isolated from raw milk and dairy products.</title>
        <authorList>
            <person name="Wenning M."/>
            <person name="Breitenwieser F."/>
            <person name="Huptas C."/>
            <person name="von Neubeck M."/>
            <person name="Busse H.-J."/>
            <person name="Scherer S."/>
        </authorList>
    </citation>
    <scope>NUCLEOTIDE SEQUENCE [LARGE SCALE GENOMIC DNA]</scope>
    <source>
        <strain evidence="24 25">VG341</strain>
    </source>
</reference>
<evidence type="ECO:0000313" key="24">
    <source>
        <dbReference type="EMBL" id="RXW32329.1"/>
    </source>
</evidence>
<dbReference type="PROSITE" id="PS51296">
    <property type="entry name" value="RIESKE"/>
    <property type="match status" value="1"/>
</dbReference>
<dbReference type="Gene3D" id="2.102.10.10">
    <property type="entry name" value="Rieske [2Fe-2S] iron-sulphur domain"/>
    <property type="match status" value="1"/>
</dbReference>
<keyword evidence="13" id="KW-0560">Oxidoreductase</keyword>
<dbReference type="GO" id="GO:0051537">
    <property type="term" value="F:2 iron, 2 sulfur cluster binding"/>
    <property type="evidence" value="ECO:0007669"/>
    <property type="project" value="UniProtKB-KW"/>
</dbReference>
<accession>A0A4Q2EGD0</accession>
<dbReference type="InterPro" id="IPR017941">
    <property type="entry name" value="Rieske_2Fe-2S"/>
</dbReference>
<comment type="function">
    <text evidence="1">Iron-sulfur subunit of the cytochrome bc1 complex, an essential component of the respiratory electron transport chain required for ATP synthesis. The bc1 complex catalyzes the oxidation of menaquinol and the reduction of cytochrome c in the respiratory chain. The bc1 complex operates through a Q-cycle mechanism that couples electron transfer to generation of the proton gradient that drives ATP synthesis.</text>
</comment>
<evidence type="ECO:0000256" key="16">
    <source>
        <dbReference type="ARBA" id="ARBA00023136"/>
    </source>
</evidence>
<dbReference type="GO" id="GO:0005886">
    <property type="term" value="C:plasma membrane"/>
    <property type="evidence" value="ECO:0007669"/>
    <property type="project" value="UniProtKB-SubCell"/>
</dbReference>
<keyword evidence="5" id="KW-0813">Transport</keyword>
<dbReference type="RefSeq" id="WP_129458550.1">
    <property type="nucleotide sequence ID" value="NZ_PPCV01000004.1"/>
</dbReference>
<dbReference type="AlphaFoldDB" id="A0A4Q2EGD0"/>
<feature type="transmembrane region" description="Helical" evidence="22">
    <location>
        <begin position="87"/>
        <end position="107"/>
    </location>
</feature>
<evidence type="ECO:0000256" key="21">
    <source>
        <dbReference type="SAM" id="MobiDB-lite"/>
    </source>
</evidence>
<dbReference type="PRINTS" id="PR00162">
    <property type="entry name" value="RIESKE"/>
</dbReference>
<dbReference type="GO" id="GO:0004497">
    <property type="term" value="F:monooxygenase activity"/>
    <property type="evidence" value="ECO:0007669"/>
    <property type="project" value="UniProtKB-ARBA"/>
</dbReference>
<keyword evidence="7" id="KW-0679">Respiratory chain</keyword>
<keyword evidence="15" id="KW-0411">Iron-sulfur</keyword>
<gene>
    <name evidence="24" type="ORF">C1706_07155</name>
</gene>
<dbReference type="Pfam" id="PF19297">
    <property type="entry name" value="QcrA_N"/>
    <property type="match status" value="1"/>
</dbReference>
<feature type="compositionally biased region" description="Polar residues" evidence="21">
    <location>
        <begin position="1"/>
        <end position="10"/>
    </location>
</feature>
<dbReference type="Proteomes" id="UP000290624">
    <property type="component" value="Unassembled WGS sequence"/>
</dbReference>
<keyword evidence="12 22" id="KW-1133">Transmembrane helix</keyword>
<evidence type="ECO:0000256" key="11">
    <source>
        <dbReference type="ARBA" id="ARBA00022982"/>
    </source>
</evidence>
<dbReference type="SUPFAM" id="SSF50022">
    <property type="entry name" value="ISP domain"/>
    <property type="match status" value="1"/>
</dbReference>
<dbReference type="GO" id="GO:0046872">
    <property type="term" value="F:metal ion binding"/>
    <property type="evidence" value="ECO:0007669"/>
    <property type="project" value="UniProtKB-KW"/>
</dbReference>
<evidence type="ECO:0000313" key="25">
    <source>
        <dbReference type="Proteomes" id="UP000290624"/>
    </source>
</evidence>
<keyword evidence="11" id="KW-0249">Electron transport</keyword>
<evidence type="ECO:0000256" key="9">
    <source>
        <dbReference type="ARBA" id="ARBA00022714"/>
    </source>
</evidence>
<feature type="transmembrane region" description="Helical" evidence="22">
    <location>
        <begin position="152"/>
        <end position="172"/>
    </location>
</feature>
<sequence>MTHDQSTLTPREQGESDLPVSDPGIEPHVERYTDSDPRLSQRTYHQVVALFAAVPVLAIAFVVIYFAVPHTATAELLGQRWSIQPTLLGLTAGLGVLLIGIGAIHWARQLMNDTEISEERHPVASTASEKAEFVAAVNAGASDAGIKRRGMLLGSLGGAIGIMAVPALVTLADLGPWPTAATRKETLEHTLWADGVRVVNDTNWIPLKAADIEIGQLVNAEPENLRDLHGTEYQNMKAKTALIVVRMDPNSIKVPESRRDWQVGGILAYSKICTHVGCPISLWEQQTHHLLCPCHQSTFDLGDSGVVVFGPAARSLPQLPLKVDAQGYLVAQSDFTVPVGPSFFERDSRNDYKKGDR</sequence>
<keyword evidence="25" id="KW-1185">Reference proteome</keyword>
<keyword evidence="16 22" id="KW-0472">Membrane</keyword>
<organism evidence="24 25">
    <name type="scientific">Propioniciclava flava</name>
    <dbReference type="NCBI Taxonomy" id="2072026"/>
    <lineage>
        <taxon>Bacteria</taxon>
        <taxon>Bacillati</taxon>
        <taxon>Actinomycetota</taxon>
        <taxon>Actinomycetes</taxon>
        <taxon>Propionibacteriales</taxon>
        <taxon>Propionibacteriaceae</taxon>
        <taxon>Propioniciclava</taxon>
    </lineage>
</organism>
<protein>
    <recommendedName>
        <fullName evidence="4">Cytochrome bc1 complex Rieske iron-sulfur subunit</fullName>
    </recommendedName>
    <alternativeName>
        <fullName evidence="18">Cytochrome bc1 reductase complex subunit QcrA</fullName>
    </alternativeName>
    <alternativeName>
        <fullName evidence="19">Rieske iron-sulfur protein</fullName>
    </alternativeName>
</protein>
<evidence type="ECO:0000256" key="18">
    <source>
        <dbReference type="ARBA" id="ARBA00029586"/>
    </source>
</evidence>